<keyword evidence="3" id="KW-0479">Metal-binding</keyword>
<dbReference type="FunFam" id="2.60.120.920:FF:000005">
    <property type="entry name" value="Putative E3 ubiquitin-protein ligase NEURL1B"/>
    <property type="match status" value="2"/>
</dbReference>
<proteinExistence type="predicted"/>
<dbReference type="InterPro" id="IPR037962">
    <property type="entry name" value="Neuralized"/>
</dbReference>
<dbReference type="SMART" id="SM00588">
    <property type="entry name" value="NEUZ"/>
    <property type="match status" value="2"/>
</dbReference>
<dbReference type="Pfam" id="PF13920">
    <property type="entry name" value="zf-C3HC4_3"/>
    <property type="match status" value="1"/>
</dbReference>
<evidence type="ECO:0000256" key="2">
    <source>
        <dbReference type="ARBA" id="ARBA00022473"/>
    </source>
</evidence>
<dbReference type="EMBL" id="CADEPI010000030">
    <property type="protein sequence ID" value="CAB3367367.1"/>
    <property type="molecule type" value="Genomic_DNA"/>
</dbReference>
<evidence type="ECO:0000256" key="11">
    <source>
        <dbReference type="PROSITE-ProRule" id="PRU00175"/>
    </source>
</evidence>
<evidence type="ECO:0000256" key="10">
    <source>
        <dbReference type="ARBA" id="ARBA00068495"/>
    </source>
</evidence>
<dbReference type="InterPro" id="IPR043136">
    <property type="entry name" value="B30.2/SPRY_sf"/>
</dbReference>
<evidence type="ECO:0000259" key="12">
    <source>
        <dbReference type="PROSITE" id="PS50089"/>
    </source>
</evidence>
<dbReference type="Gene3D" id="2.60.120.920">
    <property type="match status" value="2"/>
</dbReference>
<feature type="domain" description="NHR" evidence="13">
    <location>
        <begin position="26"/>
        <end position="180"/>
    </location>
</feature>
<evidence type="ECO:0000256" key="9">
    <source>
        <dbReference type="ARBA" id="ARBA00058903"/>
    </source>
</evidence>
<protein>
    <recommendedName>
        <fullName evidence="10">Protein neuralized</fullName>
    </recommendedName>
</protein>
<keyword evidence="5 11" id="KW-0863">Zinc-finger</keyword>
<dbReference type="PANTHER" id="PTHR12429">
    <property type="entry name" value="NEURALIZED"/>
    <property type="match status" value="1"/>
</dbReference>
<reference evidence="14 15" key="1">
    <citation type="submission" date="2020-04" db="EMBL/GenBank/DDBJ databases">
        <authorList>
            <person name="Alioto T."/>
            <person name="Alioto T."/>
            <person name="Gomez Garrido J."/>
        </authorList>
    </citation>
    <scope>NUCLEOTIDE SEQUENCE [LARGE SCALE GENOMIC DNA]</scope>
</reference>
<dbReference type="SMART" id="SM00184">
    <property type="entry name" value="RING"/>
    <property type="match status" value="1"/>
</dbReference>
<evidence type="ECO:0000256" key="4">
    <source>
        <dbReference type="ARBA" id="ARBA00022737"/>
    </source>
</evidence>
<dbReference type="PROSITE" id="PS51065">
    <property type="entry name" value="NHR"/>
    <property type="match status" value="2"/>
</dbReference>
<dbReference type="Pfam" id="PF07177">
    <property type="entry name" value="Neuralized"/>
    <property type="match status" value="2"/>
</dbReference>
<evidence type="ECO:0000256" key="8">
    <source>
        <dbReference type="ARBA" id="ARBA00023242"/>
    </source>
</evidence>
<comment type="caution">
    <text evidence="14">The sequence shown here is derived from an EMBL/GenBank/DDBJ whole genome shotgun (WGS) entry which is preliminary data.</text>
</comment>
<feature type="domain" description="RING-type" evidence="12">
    <location>
        <begin position="545"/>
        <end position="586"/>
    </location>
</feature>
<dbReference type="Proteomes" id="UP000494165">
    <property type="component" value="Unassembled WGS sequence"/>
</dbReference>
<organism evidence="14 15">
    <name type="scientific">Cloeon dipterum</name>
    <dbReference type="NCBI Taxonomy" id="197152"/>
    <lineage>
        <taxon>Eukaryota</taxon>
        <taxon>Metazoa</taxon>
        <taxon>Ecdysozoa</taxon>
        <taxon>Arthropoda</taxon>
        <taxon>Hexapoda</taxon>
        <taxon>Insecta</taxon>
        <taxon>Pterygota</taxon>
        <taxon>Palaeoptera</taxon>
        <taxon>Ephemeroptera</taxon>
        <taxon>Pisciforma</taxon>
        <taxon>Baetidae</taxon>
        <taxon>Cloeon</taxon>
    </lineage>
</organism>
<dbReference type="InterPro" id="IPR013083">
    <property type="entry name" value="Znf_RING/FYVE/PHD"/>
</dbReference>
<dbReference type="GO" id="GO:0005634">
    <property type="term" value="C:nucleus"/>
    <property type="evidence" value="ECO:0007669"/>
    <property type="project" value="UniProtKB-SubCell"/>
</dbReference>
<keyword evidence="2" id="KW-0217">Developmental protein</keyword>
<dbReference type="OrthoDB" id="6078042at2759"/>
<comment type="function">
    <text evidence="9">Involved in neurogenesis. Interacts with other neurogenic proteins in the specification of the neuroblast versus epidermoblast cell fate.</text>
</comment>
<dbReference type="InterPro" id="IPR006573">
    <property type="entry name" value="NHR_dom"/>
</dbReference>
<dbReference type="SUPFAM" id="SSF57850">
    <property type="entry name" value="RING/U-box"/>
    <property type="match status" value="1"/>
</dbReference>
<dbReference type="InterPro" id="IPR001841">
    <property type="entry name" value="Znf_RING"/>
</dbReference>
<evidence type="ECO:0000256" key="7">
    <source>
        <dbReference type="ARBA" id="ARBA00023125"/>
    </source>
</evidence>
<sequence>MGQSESSLGTQGSSSGGCVTTNNLPPLSFHSVHGDNVQVSLNGAVARRVESFCKGITFSARPVKINEKVCVKFVEVSDNWSGVIRFGFTSNDPSSLRNGLPKYACPDLTNKVGFWAKALAERYAVKDAILFFYVTSSGDVHFGVDGEEKGIFFTGVETKGPVWALLDLYGNCTAIEMIDSRQQLNNARLSPPSSCQVDTPVSCTPISCADSIRLSPSASASSDIDRILVSSMASMRLQQQQAVQPKLQKSPQAQSSTLAPLSFHRFCGRNMRLSYNQSVASRTESEFCNGYVFTARPLRIGETIVIQVLATEAMYVGALAFGVTSCDPNNLKANSLPDDSDLLLDRPEFWALKKDVASTPEAGTELAFQLLPNGQLTISHNGSTPSTIMFVDQSLSLWAFFDVYGSTQKIKLLGSLGHSVDLPPERSPGSPEMVAANLANIRHIQATASVHTTAMSPVSHVSPISLVVNLPPCGVFQQYLPAGTALAQAPANASGTLLSNYSQTYIEPVPANACYATVDSASNLRTPSASGAGWNDSNNVTHSECSICYERTIDSVLYMCGHMCMCYECAIQQWRGKGGGHCPLCRAVIRDVIRTYTS</sequence>
<evidence type="ECO:0000256" key="3">
    <source>
        <dbReference type="ARBA" id="ARBA00022723"/>
    </source>
</evidence>
<keyword evidence="8" id="KW-0539">Nucleus</keyword>
<keyword evidence="7" id="KW-0238">DNA-binding</keyword>
<gene>
    <name evidence="14" type="ORF">CLODIP_2_CD00339</name>
</gene>
<dbReference type="PANTHER" id="PTHR12429:SF6">
    <property type="entry name" value="PROTEIN NEURALIZED"/>
    <property type="match status" value="1"/>
</dbReference>
<feature type="domain" description="NHR" evidence="13">
    <location>
        <begin position="260"/>
        <end position="415"/>
    </location>
</feature>
<name>A0A8S1CD93_9INSE</name>
<evidence type="ECO:0000256" key="1">
    <source>
        <dbReference type="ARBA" id="ARBA00004123"/>
    </source>
</evidence>
<accession>A0A8S1CD93</accession>
<dbReference type="GO" id="GO:0008270">
    <property type="term" value="F:zinc ion binding"/>
    <property type="evidence" value="ECO:0007669"/>
    <property type="project" value="UniProtKB-KW"/>
</dbReference>
<keyword evidence="6" id="KW-0862">Zinc</keyword>
<dbReference type="CDD" id="cd16647">
    <property type="entry name" value="mRING-HC-C3HC5_NEU1"/>
    <property type="match status" value="1"/>
</dbReference>
<dbReference type="FunFam" id="3.30.40.10:FF:000441">
    <property type="entry name" value="Neuralized, isoform B"/>
    <property type="match status" value="1"/>
</dbReference>
<evidence type="ECO:0000256" key="5">
    <source>
        <dbReference type="ARBA" id="ARBA00022771"/>
    </source>
</evidence>
<keyword evidence="15" id="KW-1185">Reference proteome</keyword>
<dbReference type="AlphaFoldDB" id="A0A8S1CD93"/>
<evidence type="ECO:0000313" key="15">
    <source>
        <dbReference type="Proteomes" id="UP000494165"/>
    </source>
</evidence>
<comment type="subcellular location">
    <subcellularLocation>
        <location evidence="1">Nucleus</location>
    </subcellularLocation>
</comment>
<dbReference type="Gene3D" id="3.30.40.10">
    <property type="entry name" value="Zinc/RING finger domain, C3HC4 (zinc finger)"/>
    <property type="match status" value="1"/>
</dbReference>
<dbReference type="GO" id="GO:0003677">
    <property type="term" value="F:DNA binding"/>
    <property type="evidence" value="ECO:0007669"/>
    <property type="project" value="UniProtKB-KW"/>
</dbReference>
<dbReference type="PROSITE" id="PS50089">
    <property type="entry name" value="ZF_RING_2"/>
    <property type="match status" value="1"/>
</dbReference>
<dbReference type="GO" id="GO:0061630">
    <property type="term" value="F:ubiquitin protein ligase activity"/>
    <property type="evidence" value="ECO:0007669"/>
    <property type="project" value="TreeGrafter"/>
</dbReference>
<evidence type="ECO:0000256" key="6">
    <source>
        <dbReference type="ARBA" id="ARBA00022833"/>
    </source>
</evidence>
<evidence type="ECO:0000259" key="13">
    <source>
        <dbReference type="PROSITE" id="PS51065"/>
    </source>
</evidence>
<keyword evidence="4" id="KW-0677">Repeat</keyword>
<evidence type="ECO:0000313" key="14">
    <source>
        <dbReference type="EMBL" id="CAB3367367.1"/>
    </source>
</evidence>